<evidence type="ECO:0000256" key="1">
    <source>
        <dbReference type="SAM" id="MobiDB-lite"/>
    </source>
</evidence>
<accession>A0A1I7Z9W2</accession>
<feature type="compositionally biased region" description="Basic and acidic residues" evidence="1">
    <location>
        <begin position="50"/>
        <end position="73"/>
    </location>
</feature>
<feature type="region of interest" description="Disordered" evidence="1">
    <location>
        <begin position="1"/>
        <end position="73"/>
    </location>
</feature>
<keyword evidence="2" id="KW-1185">Reference proteome</keyword>
<dbReference type="AlphaFoldDB" id="A0A1I7Z9W2"/>
<reference evidence="3" key="1">
    <citation type="submission" date="2016-11" db="UniProtKB">
        <authorList>
            <consortium name="WormBaseParasite"/>
        </authorList>
    </citation>
    <scope>IDENTIFICATION</scope>
</reference>
<protein>
    <submittedName>
        <fullName evidence="3">Uncharacterized protein</fullName>
    </submittedName>
</protein>
<evidence type="ECO:0000313" key="3">
    <source>
        <dbReference type="WBParaSite" id="L893_g24275.t1"/>
    </source>
</evidence>
<sequence>MAQEREEAGAGLHHGQGPAIRRASAQARRRSGPIRRTGGPLRTAAPGSQPRERVLPLRPEPRRRDELAPREGRHLCEHAAEPAHRLNAADLEALQSARVGDAGPLGALQADHHLRREDHASCGVARGCPAPHLRAPVPLGATQEAGRRSRTLAH</sequence>
<dbReference type="WBParaSite" id="L893_g24275.t1">
    <property type="protein sequence ID" value="L893_g24275.t1"/>
    <property type="gene ID" value="L893_g24275"/>
</dbReference>
<feature type="region of interest" description="Disordered" evidence="1">
    <location>
        <begin position="124"/>
        <end position="154"/>
    </location>
</feature>
<name>A0A1I7Z9W2_9BILA</name>
<evidence type="ECO:0000313" key="2">
    <source>
        <dbReference type="Proteomes" id="UP000095287"/>
    </source>
</evidence>
<proteinExistence type="predicted"/>
<dbReference type="Proteomes" id="UP000095287">
    <property type="component" value="Unplaced"/>
</dbReference>
<organism evidence="2 3">
    <name type="scientific">Steinernema glaseri</name>
    <dbReference type="NCBI Taxonomy" id="37863"/>
    <lineage>
        <taxon>Eukaryota</taxon>
        <taxon>Metazoa</taxon>
        <taxon>Ecdysozoa</taxon>
        <taxon>Nematoda</taxon>
        <taxon>Chromadorea</taxon>
        <taxon>Rhabditida</taxon>
        <taxon>Tylenchina</taxon>
        <taxon>Panagrolaimomorpha</taxon>
        <taxon>Strongyloidoidea</taxon>
        <taxon>Steinernematidae</taxon>
        <taxon>Steinernema</taxon>
    </lineage>
</organism>